<sequence length="285" mass="31592">MPDIDQSRFRQSAMAYTGYKENAVSSSSVHTNQIRVKPESTDGFLDPFTSPFALDAQNQFVKPEPVEPLQDFPSNVAPPIFPRPNIFHQDPPPRAPSPPRPLYTVYETVNEIAYSPEEALKQGVGMVKAIKDHVLRLELGSKIRKDVWLREITGLEQQGSPTTLVAVCGATGAGKSSLLNAILDVNIVPTSGMRACTAVVTEISYQDKPTIDADVSFLSREEWQQELEVLLDDLVDEDGNLRRATDLRSEAGVAWHKVHAVYPSLTQDQIARMTADQIIERDPII</sequence>
<accession>A0A0C9UEK7</accession>
<protein>
    <recommendedName>
        <fullName evidence="1">Dynamin N-terminal domain-containing protein</fullName>
    </recommendedName>
</protein>
<dbReference type="Pfam" id="PF00350">
    <property type="entry name" value="Dynamin_N"/>
    <property type="match status" value="1"/>
</dbReference>
<dbReference type="SUPFAM" id="SSF52540">
    <property type="entry name" value="P-loop containing nucleoside triphosphate hydrolases"/>
    <property type="match status" value="1"/>
</dbReference>
<reference evidence="2 3" key="1">
    <citation type="submission" date="2014-06" db="EMBL/GenBank/DDBJ databases">
        <title>Evolutionary Origins and Diversification of the Mycorrhizal Mutualists.</title>
        <authorList>
            <consortium name="DOE Joint Genome Institute"/>
            <consortium name="Mycorrhizal Genomics Consortium"/>
            <person name="Kohler A."/>
            <person name="Kuo A."/>
            <person name="Nagy L.G."/>
            <person name="Floudas D."/>
            <person name="Copeland A."/>
            <person name="Barry K.W."/>
            <person name="Cichocki N."/>
            <person name="Veneault-Fourrey C."/>
            <person name="LaButti K."/>
            <person name="Lindquist E.A."/>
            <person name="Lipzen A."/>
            <person name="Lundell T."/>
            <person name="Morin E."/>
            <person name="Murat C."/>
            <person name="Riley R."/>
            <person name="Ohm R."/>
            <person name="Sun H."/>
            <person name="Tunlid A."/>
            <person name="Henrissat B."/>
            <person name="Grigoriev I.V."/>
            <person name="Hibbett D.S."/>
            <person name="Martin F."/>
        </authorList>
    </citation>
    <scope>NUCLEOTIDE SEQUENCE [LARGE SCALE GENOMIC DNA]</scope>
    <source>
        <strain evidence="2 3">SS14</strain>
    </source>
</reference>
<dbReference type="InterPro" id="IPR027417">
    <property type="entry name" value="P-loop_NTPase"/>
</dbReference>
<dbReference type="PANTHER" id="PTHR36681">
    <property type="entry name" value="NUCLEAR GTPASE, GERMINAL CENTER-ASSOCIATED, TANDEM DUPLICATE 3"/>
    <property type="match status" value="1"/>
</dbReference>
<name>A0A0C9UEK7_SPHS4</name>
<dbReference type="AlphaFoldDB" id="A0A0C9UEK7"/>
<dbReference type="Gene3D" id="3.40.50.300">
    <property type="entry name" value="P-loop containing nucleotide triphosphate hydrolases"/>
    <property type="match status" value="1"/>
</dbReference>
<dbReference type="EMBL" id="KN837336">
    <property type="protein sequence ID" value="KIJ27412.1"/>
    <property type="molecule type" value="Genomic_DNA"/>
</dbReference>
<dbReference type="OrthoDB" id="3598281at2759"/>
<gene>
    <name evidence="2" type="ORF">M422DRAFT_55053</name>
</gene>
<keyword evidence="3" id="KW-1185">Reference proteome</keyword>
<organism evidence="2 3">
    <name type="scientific">Sphaerobolus stellatus (strain SS14)</name>
    <dbReference type="NCBI Taxonomy" id="990650"/>
    <lineage>
        <taxon>Eukaryota</taxon>
        <taxon>Fungi</taxon>
        <taxon>Dikarya</taxon>
        <taxon>Basidiomycota</taxon>
        <taxon>Agaricomycotina</taxon>
        <taxon>Agaricomycetes</taxon>
        <taxon>Phallomycetidae</taxon>
        <taxon>Geastrales</taxon>
        <taxon>Sphaerobolaceae</taxon>
        <taxon>Sphaerobolus</taxon>
    </lineage>
</organism>
<evidence type="ECO:0000313" key="2">
    <source>
        <dbReference type="EMBL" id="KIJ27412.1"/>
    </source>
</evidence>
<evidence type="ECO:0000259" key="1">
    <source>
        <dbReference type="Pfam" id="PF00350"/>
    </source>
</evidence>
<dbReference type="HOGENOM" id="CLU_977182_0_0_1"/>
<dbReference type="InterPro" id="IPR045063">
    <property type="entry name" value="Dynamin_N"/>
</dbReference>
<evidence type="ECO:0000313" key="3">
    <source>
        <dbReference type="Proteomes" id="UP000054279"/>
    </source>
</evidence>
<dbReference type="PANTHER" id="PTHR36681:SF3">
    <property type="entry name" value="NUCLEAR GTPASE, GERMINAL CENTER-ASSOCIATED, TANDEM DUPLICATE 3"/>
    <property type="match status" value="1"/>
</dbReference>
<feature type="domain" description="Dynamin N-terminal" evidence="1">
    <location>
        <begin position="165"/>
        <end position="226"/>
    </location>
</feature>
<proteinExistence type="predicted"/>
<dbReference type="Proteomes" id="UP000054279">
    <property type="component" value="Unassembled WGS sequence"/>
</dbReference>